<comment type="similarity">
    <text evidence="1">Belongs to the bacterial sugar transferase family.</text>
</comment>
<feature type="transmembrane region" description="Helical" evidence="2">
    <location>
        <begin position="37"/>
        <end position="60"/>
    </location>
</feature>
<proteinExistence type="inferred from homology"/>
<name>A0A2M7XF61_9BACT</name>
<protein>
    <recommendedName>
        <fullName evidence="3">Bacterial sugar transferase domain-containing protein</fullName>
    </recommendedName>
</protein>
<dbReference type="InterPro" id="IPR003362">
    <property type="entry name" value="Bact_transf"/>
</dbReference>
<feature type="domain" description="Bacterial sugar transferase" evidence="3">
    <location>
        <begin position="237"/>
        <end position="419"/>
    </location>
</feature>
<evidence type="ECO:0000259" key="3">
    <source>
        <dbReference type="Pfam" id="PF02397"/>
    </source>
</evidence>
<evidence type="ECO:0000313" key="4">
    <source>
        <dbReference type="EMBL" id="PJA46510.1"/>
    </source>
</evidence>
<accession>A0A2M7XF61</accession>
<dbReference type="GO" id="GO:0016780">
    <property type="term" value="F:phosphotransferase activity, for other substituted phosphate groups"/>
    <property type="evidence" value="ECO:0007669"/>
    <property type="project" value="TreeGrafter"/>
</dbReference>
<gene>
    <name evidence="4" type="ORF">CO173_01970</name>
</gene>
<feature type="transmembrane region" description="Helical" evidence="2">
    <location>
        <begin position="72"/>
        <end position="93"/>
    </location>
</feature>
<evidence type="ECO:0000256" key="2">
    <source>
        <dbReference type="SAM" id="Phobius"/>
    </source>
</evidence>
<keyword evidence="2" id="KW-0472">Membrane</keyword>
<evidence type="ECO:0000256" key="1">
    <source>
        <dbReference type="ARBA" id="ARBA00006464"/>
    </source>
</evidence>
<sequence>MKFKALLLLLGDIGVLYGSLASTLYLRHRLVPFDDYWAHHVVPFSIIFVIWLAVFYFHDLYSVEAFRINTKFFTVLVQATIFNGLIAISFFYLTGAFSITPKTNLVIFSAFFFLLFIAFRALSADVIRGKEHCKRLAFLGLSDFEENLVREAISESVLPMIEVPFNDYYFDALIAGQKAYTADQKDLYESVVRGREVTDLVSFLEAITNKIPITLASTDWFINKFALVQDREYVLVKRIFDVFLSVGFLIFFALPMLIISTIIKLSSHGPVLYKQTRTGKNGISYVLYKFRSMTIDAEINGAQWSQKNDNRVTKIGKILRHTHLDELPQLWNILVGEMSFVGPRPERPEMISLLNTEIPFYSLRHLVKPGVTGWAQINYPYGASVEDAKNKLAYDLYYVKHRAFFWDIRIIVKTLATMVRGEGR</sequence>
<reference evidence="5" key="1">
    <citation type="submission" date="2017-09" db="EMBL/GenBank/DDBJ databases">
        <title>Depth-based differentiation of microbial function through sediment-hosted aquifers and enrichment of novel symbionts in the deep terrestrial subsurface.</title>
        <authorList>
            <person name="Probst A.J."/>
            <person name="Ladd B."/>
            <person name="Jarett J.K."/>
            <person name="Geller-Mcgrath D.E."/>
            <person name="Sieber C.M.K."/>
            <person name="Emerson J.B."/>
            <person name="Anantharaman K."/>
            <person name="Thomas B.C."/>
            <person name="Malmstrom R."/>
            <person name="Stieglmeier M."/>
            <person name="Klingl A."/>
            <person name="Woyke T."/>
            <person name="Ryan C.M."/>
            <person name="Banfield J.F."/>
        </authorList>
    </citation>
    <scope>NUCLEOTIDE SEQUENCE [LARGE SCALE GENOMIC DNA]</scope>
</reference>
<dbReference type="EMBL" id="PFWT01000009">
    <property type="protein sequence ID" value="PJA46510.1"/>
    <property type="molecule type" value="Genomic_DNA"/>
</dbReference>
<feature type="transmembrane region" description="Helical" evidence="2">
    <location>
        <begin position="105"/>
        <end position="122"/>
    </location>
</feature>
<dbReference type="Proteomes" id="UP000231263">
    <property type="component" value="Unassembled WGS sequence"/>
</dbReference>
<dbReference type="PANTHER" id="PTHR30576:SF0">
    <property type="entry name" value="UNDECAPRENYL-PHOSPHATE N-ACETYLGALACTOSAMINYL 1-PHOSPHATE TRANSFERASE-RELATED"/>
    <property type="match status" value="1"/>
</dbReference>
<feature type="transmembrane region" description="Helical" evidence="2">
    <location>
        <begin position="239"/>
        <end position="263"/>
    </location>
</feature>
<keyword evidence="2" id="KW-0812">Transmembrane</keyword>
<organism evidence="4 5">
    <name type="scientific">Candidatus Uhrbacteria bacterium CG_4_9_14_3_um_filter_41_35</name>
    <dbReference type="NCBI Taxonomy" id="1975034"/>
    <lineage>
        <taxon>Bacteria</taxon>
        <taxon>Candidatus Uhriibacteriota</taxon>
    </lineage>
</organism>
<dbReference type="Pfam" id="PF02397">
    <property type="entry name" value="Bac_transf"/>
    <property type="match status" value="1"/>
</dbReference>
<dbReference type="AlphaFoldDB" id="A0A2M7XF61"/>
<dbReference type="PANTHER" id="PTHR30576">
    <property type="entry name" value="COLANIC BIOSYNTHESIS UDP-GLUCOSE LIPID CARRIER TRANSFERASE"/>
    <property type="match status" value="1"/>
</dbReference>
<comment type="caution">
    <text evidence="4">The sequence shown here is derived from an EMBL/GenBank/DDBJ whole genome shotgun (WGS) entry which is preliminary data.</text>
</comment>
<evidence type="ECO:0000313" key="5">
    <source>
        <dbReference type="Proteomes" id="UP000231263"/>
    </source>
</evidence>
<keyword evidence="2" id="KW-1133">Transmembrane helix</keyword>